<dbReference type="OrthoDB" id="5330050at2"/>
<dbReference type="RefSeq" id="WP_075539901.1">
    <property type="nucleotide sequence ID" value="NZ_CP053844.1"/>
</dbReference>
<dbReference type="EMBL" id="FIZP01000001">
    <property type="protein sequence ID" value="CZE46176.1"/>
    <property type="molecule type" value="Genomic_DNA"/>
</dbReference>
<name>A0A128EB07_9BACT</name>
<sequence length="93" mass="10216">MKNVIIASLAVGVVLFLSGCGEEPKTVEYFMQHPDEADKIAFGKCQQQGSLSKNEIQECNNAGDAIGKLMVKKSNEALKKSQDEIKETLEKNK</sequence>
<proteinExistence type="predicted"/>
<evidence type="ECO:0000313" key="1">
    <source>
        <dbReference type="EMBL" id="CZE46176.1"/>
    </source>
</evidence>
<dbReference type="NCBIfam" id="NF033894">
    <property type="entry name" value="Eex_IncN"/>
    <property type="match status" value="1"/>
</dbReference>
<dbReference type="AlphaFoldDB" id="A0A128EB07"/>
<dbReference type="Proteomes" id="UP000069632">
    <property type="component" value="Unassembled WGS sequence"/>
</dbReference>
<keyword evidence="2" id="KW-1185">Reference proteome</keyword>
<protein>
    <recommendedName>
        <fullName evidence="3">EexN family lipoprotein</fullName>
    </recommendedName>
</protein>
<evidence type="ECO:0008006" key="3">
    <source>
        <dbReference type="Google" id="ProtNLM"/>
    </source>
</evidence>
<dbReference type="InterPro" id="IPR047937">
    <property type="entry name" value="Eex_IncN-like"/>
</dbReference>
<organism evidence="1 2">
    <name type="scientific">Campylobacter geochelonis</name>
    <dbReference type="NCBI Taxonomy" id="1780362"/>
    <lineage>
        <taxon>Bacteria</taxon>
        <taxon>Pseudomonadati</taxon>
        <taxon>Campylobacterota</taxon>
        <taxon>Epsilonproteobacteria</taxon>
        <taxon>Campylobacterales</taxon>
        <taxon>Campylobacteraceae</taxon>
        <taxon>Campylobacter</taxon>
    </lineage>
</organism>
<dbReference type="PROSITE" id="PS51257">
    <property type="entry name" value="PROKAR_LIPOPROTEIN"/>
    <property type="match status" value="1"/>
</dbReference>
<gene>
    <name evidence="1" type="ORF">ERS672216_00235</name>
</gene>
<evidence type="ECO:0000313" key="2">
    <source>
        <dbReference type="Proteomes" id="UP000069632"/>
    </source>
</evidence>
<accession>A0A128EB07</accession>
<reference evidence="1 2" key="1">
    <citation type="submission" date="2016-02" db="EMBL/GenBank/DDBJ databases">
        <authorList>
            <consortium name="Pathogen Informatics"/>
        </authorList>
    </citation>
    <scope>NUCLEOTIDE SEQUENCE [LARGE SCALE GENOMIC DNA]</scope>
    <source>
        <strain evidence="1 2">RC20</strain>
    </source>
</reference>